<reference evidence="1 2" key="1">
    <citation type="journal article" date="2016" name="Nat. Commun.">
        <title>Thousands of microbial genomes shed light on interconnected biogeochemical processes in an aquifer system.</title>
        <authorList>
            <person name="Anantharaman K."/>
            <person name="Brown C.T."/>
            <person name="Hug L.A."/>
            <person name="Sharon I."/>
            <person name="Castelle C.J."/>
            <person name="Probst A.J."/>
            <person name="Thomas B.C."/>
            <person name="Singh A."/>
            <person name="Wilkins M.J."/>
            <person name="Karaoz U."/>
            <person name="Brodie E.L."/>
            <person name="Williams K.H."/>
            <person name="Hubbard S.S."/>
            <person name="Banfield J.F."/>
        </authorList>
    </citation>
    <scope>NUCLEOTIDE SEQUENCE [LARGE SCALE GENOMIC DNA]</scope>
</reference>
<gene>
    <name evidence="1" type="ORF">A2937_02080</name>
</gene>
<dbReference type="Proteomes" id="UP000177987">
    <property type="component" value="Unassembled WGS sequence"/>
</dbReference>
<protein>
    <submittedName>
        <fullName evidence="1">Uncharacterized protein</fullName>
    </submittedName>
</protein>
<evidence type="ECO:0000313" key="1">
    <source>
        <dbReference type="EMBL" id="OHA84302.1"/>
    </source>
</evidence>
<proteinExistence type="predicted"/>
<organism evidence="1 2">
    <name type="scientific">Candidatus Yonathbacteria bacterium RIFCSPLOWO2_01_FULL_47_33b</name>
    <dbReference type="NCBI Taxonomy" id="1802727"/>
    <lineage>
        <taxon>Bacteria</taxon>
        <taxon>Candidatus Yonathiibacteriota</taxon>
    </lineage>
</organism>
<dbReference type="AlphaFoldDB" id="A0A1G2SHU9"/>
<dbReference type="EMBL" id="MHUW01000002">
    <property type="protein sequence ID" value="OHA84302.1"/>
    <property type="molecule type" value="Genomic_DNA"/>
</dbReference>
<name>A0A1G2SHU9_9BACT</name>
<sequence length="118" mass="13079">MKCPSKVPDFSLWGKYKSKRKVFIEGVGFAPGVRADFFQKEVGGRVLSAGVFKDDKNKILYTAWGFKDEPHCSFTAVMGDRGKWLAPMLGCPQVRTLVTSGVVVGIAIKSGSRRKKFF</sequence>
<accession>A0A1G2SHU9</accession>
<comment type="caution">
    <text evidence="1">The sequence shown here is derived from an EMBL/GenBank/DDBJ whole genome shotgun (WGS) entry which is preliminary data.</text>
</comment>
<evidence type="ECO:0000313" key="2">
    <source>
        <dbReference type="Proteomes" id="UP000177987"/>
    </source>
</evidence>